<keyword evidence="1" id="KW-0547">Nucleotide-binding</keyword>
<comment type="caution">
    <text evidence="8">The sequence shown here is derived from an EMBL/GenBank/DDBJ whole genome shotgun (WGS) entry which is preliminary data.</text>
</comment>
<keyword evidence="3" id="KW-0143">Chaperone</keyword>
<reference evidence="8 9" key="1">
    <citation type="submission" date="2024-09" db="EMBL/GenBank/DDBJ databases">
        <authorList>
            <person name="Sun Q."/>
            <person name="Mori K."/>
        </authorList>
    </citation>
    <scope>NUCLEOTIDE SEQUENCE [LARGE SCALE GENOMIC DNA]</scope>
    <source>
        <strain evidence="8 9">CCM 8626</strain>
    </source>
</reference>
<protein>
    <submittedName>
        <fullName evidence="8">CobW family GTP-binding protein</fullName>
    </submittedName>
</protein>
<dbReference type="InterPro" id="IPR036627">
    <property type="entry name" value="CobW-likC_sf"/>
</dbReference>
<gene>
    <name evidence="8" type="ORF">ACFFJ3_02680</name>
</gene>
<comment type="catalytic activity">
    <reaction evidence="6">
        <text>GTP + H2O = GDP + phosphate + H(+)</text>
        <dbReference type="Rhea" id="RHEA:19669"/>
        <dbReference type="ChEBI" id="CHEBI:15377"/>
        <dbReference type="ChEBI" id="CHEBI:15378"/>
        <dbReference type="ChEBI" id="CHEBI:37565"/>
        <dbReference type="ChEBI" id="CHEBI:43474"/>
        <dbReference type="ChEBI" id="CHEBI:58189"/>
    </reaction>
    <physiologicalReaction direction="left-to-right" evidence="6">
        <dbReference type="Rhea" id="RHEA:19670"/>
    </physiologicalReaction>
</comment>
<comment type="similarity">
    <text evidence="4">Belongs to the SIMIBI class G3E GTPase family. ZNG1 subfamily.</text>
</comment>
<sequence length="342" mass="37960">MNNAVPVTILSGFLGSGKTTLINYLLAHNDNQPIAILENEFGAVSIDGDLLRGGENVNIVELSNGCVCCSVRGEFTEALHEMLDKREQGILNFDRLIVETTGLADPAPIVQTFFIDERLRDAMHLDAVITLADCEHLQRQLNEHRVAASQIGFADRILLTKTDRVDEPLKAQTIQRIHQINNKAEIFEIVQGECPPSLWLDIHAFELSDNIDVTIGSHKILPTEPQPMKFQAFRPVPKAAMQSWSDDIQAHVFEAGELDLKKIGAFMESIVEQHGNDMLRYKGVLAIAGNPQRLIVQGIHKVVGFDYGSEWGPDKQPHSRLVIIGRYLPIDSLREGFMAAGA</sequence>
<dbReference type="PANTHER" id="PTHR13748">
    <property type="entry name" value="COBW-RELATED"/>
    <property type="match status" value="1"/>
</dbReference>
<dbReference type="InterPro" id="IPR027417">
    <property type="entry name" value="P-loop_NTPase"/>
</dbReference>
<dbReference type="Pfam" id="PF07683">
    <property type="entry name" value="CobW_C"/>
    <property type="match status" value="1"/>
</dbReference>
<evidence type="ECO:0000256" key="1">
    <source>
        <dbReference type="ARBA" id="ARBA00022741"/>
    </source>
</evidence>
<dbReference type="SUPFAM" id="SSF52540">
    <property type="entry name" value="P-loop containing nucleoside triphosphate hydrolases"/>
    <property type="match status" value="1"/>
</dbReference>
<accession>A0ABV6E8U3</accession>
<evidence type="ECO:0000256" key="4">
    <source>
        <dbReference type="ARBA" id="ARBA00034320"/>
    </source>
</evidence>
<evidence type="ECO:0000313" key="8">
    <source>
        <dbReference type="EMBL" id="MFC0225421.1"/>
    </source>
</evidence>
<dbReference type="Gene3D" id="3.30.1220.10">
    <property type="entry name" value="CobW-like, C-terminal domain"/>
    <property type="match status" value="1"/>
</dbReference>
<evidence type="ECO:0000256" key="5">
    <source>
        <dbReference type="ARBA" id="ARBA00045658"/>
    </source>
</evidence>
<organism evidence="8 9">
    <name type="scientific">Serratia aquatilis</name>
    <dbReference type="NCBI Taxonomy" id="1737515"/>
    <lineage>
        <taxon>Bacteria</taxon>
        <taxon>Pseudomonadati</taxon>
        <taxon>Pseudomonadota</taxon>
        <taxon>Gammaproteobacteria</taxon>
        <taxon>Enterobacterales</taxon>
        <taxon>Yersiniaceae</taxon>
        <taxon>Serratia</taxon>
    </lineage>
</organism>
<dbReference type="InterPro" id="IPR003495">
    <property type="entry name" value="CobW/HypB/UreG_nucleotide-bd"/>
</dbReference>
<dbReference type="Gene3D" id="3.40.50.300">
    <property type="entry name" value="P-loop containing nucleotide triphosphate hydrolases"/>
    <property type="match status" value="1"/>
</dbReference>
<evidence type="ECO:0000256" key="2">
    <source>
        <dbReference type="ARBA" id="ARBA00022801"/>
    </source>
</evidence>
<dbReference type="InterPro" id="IPR051316">
    <property type="entry name" value="Zinc-reg_GTPase_activator"/>
</dbReference>
<comment type="function">
    <text evidence="5">Zinc chaperone that directly transfers zinc cofactor to target proteins, thereby activating them. Zinc is transferred from the CXCC motif in the GTPase domain to the zinc binding site in target proteins in a process requiring GTP hydrolysis.</text>
</comment>
<dbReference type="InterPro" id="IPR011629">
    <property type="entry name" value="CobW-like_C"/>
</dbReference>
<dbReference type="SUPFAM" id="SSF90002">
    <property type="entry name" value="Hypothetical protein YjiA, C-terminal domain"/>
    <property type="match status" value="1"/>
</dbReference>
<proteinExistence type="inferred from homology"/>
<dbReference type="CDD" id="cd03112">
    <property type="entry name" value="CobW-like"/>
    <property type="match status" value="1"/>
</dbReference>
<evidence type="ECO:0000256" key="3">
    <source>
        <dbReference type="ARBA" id="ARBA00023186"/>
    </source>
</evidence>
<dbReference type="EMBL" id="JBHLXG010000003">
    <property type="protein sequence ID" value="MFC0225421.1"/>
    <property type="molecule type" value="Genomic_DNA"/>
</dbReference>
<dbReference type="PANTHER" id="PTHR13748:SF62">
    <property type="entry name" value="COBW DOMAIN-CONTAINING PROTEIN"/>
    <property type="match status" value="1"/>
</dbReference>
<evidence type="ECO:0000313" key="9">
    <source>
        <dbReference type="Proteomes" id="UP001589792"/>
    </source>
</evidence>
<keyword evidence="2" id="KW-0378">Hydrolase</keyword>
<dbReference type="RefSeq" id="WP_380672708.1">
    <property type="nucleotide sequence ID" value="NZ_CP173186.1"/>
</dbReference>
<feature type="domain" description="CobW C-terminal" evidence="7">
    <location>
        <begin position="248"/>
        <end position="341"/>
    </location>
</feature>
<name>A0ABV6E8U3_9GAMM</name>
<dbReference type="SMART" id="SM00833">
    <property type="entry name" value="CobW_C"/>
    <property type="match status" value="1"/>
</dbReference>
<keyword evidence="9" id="KW-1185">Reference proteome</keyword>
<evidence type="ECO:0000256" key="6">
    <source>
        <dbReference type="ARBA" id="ARBA00049117"/>
    </source>
</evidence>
<dbReference type="Pfam" id="PF02492">
    <property type="entry name" value="cobW"/>
    <property type="match status" value="1"/>
</dbReference>
<dbReference type="Proteomes" id="UP001589792">
    <property type="component" value="Unassembled WGS sequence"/>
</dbReference>
<evidence type="ECO:0000259" key="7">
    <source>
        <dbReference type="SMART" id="SM00833"/>
    </source>
</evidence>